<feature type="transmembrane region" description="Helical" evidence="1">
    <location>
        <begin position="653"/>
        <end position="676"/>
    </location>
</feature>
<dbReference type="GO" id="GO:0006315">
    <property type="term" value="P:homing of group II introns"/>
    <property type="evidence" value="ECO:0007669"/>
    <property type="project" value="TreeGrafter"/>
</dbReference>
<accession>A0A3G3LLT0</accession>
<dbReference type="PANTHER" id="PTHR33642">
    <property type="entry name" value="COX1/OXI3 INTRON 1 PROTEIN-RELATED"/>
    <property type="match status" value="1"/>
</dbReference>
<evidence type="ECO:0000256" key="1">
    <source>
        <dbReference type="SAM" id="Phobius"/>
    </source>
</evidence>
<keyword evidence="2" id="KW-0150">Chloroplast</keyword>
<evidence type="ECO:0000313" key="2">
    <source>
        <dbReference type="EMBL" id="AYQ93658.1"/>
    </source>
</evidence>
<proteinExistence type="predicted"/>
<name>A0A3G3LLT0_9EUGL</name>
<dbReference type="RefSeq" id="YP_009538638.1">
    <property type="nucleotide sequence ID" value="NC_039927.1"/>
</dbReference>
<geneLocation type="chloroplast" evidence="2"/>
<keyword evidence="1" id="KW-1133">Transmembrane helix</keyword>
<dbReference type="EMBL" id="MH898673">
    <property type="protein sequence ID" value="AYQ93658.1"/>
    <property type="molecule type" value="Genomic_DNA"/>
</dbReference>
<dbReference type="GO" id="GO:0003964">
    <property type="term" value="F:RNA-directed DNA polymerase activity"/>
    <property type="evidence" value="ECO:0007669"/>
    <property type="project" value="TreeGrafter"/>
</dbReference>
<organism evidence="2">
    <name type="scientific">Phacus pleuronectes</name>
    <dbReference type="NCBI Taxonomy" id="102908"/>
    <lineage>
        <taxon>Eukaryota</taxon>
        <taxon>Discoba</taxon>
        <taxon>Euglenozoa</taxon>
        <taxon>Euglenida</taxon>
        <taxon>Spirocuta</taxon>
        <taxon>Euglenophyceae</taxon>
        <taxon>Euglenales</taxon>
        <taxon>Phacaceae</taxon>
        <taxon>Phacus</taxon>
    </lineage>
</organism>
<sequence length="755" mass="92331">MPKLGNFNLFDDLTDVYFLFYSWLELKRFENFFIKFSNQLIGFYPVNKKWFQKTSFLLKNNKYVYSKSNKIKLNFFNLKIGVTCFLVLSFRNKIIENAIFNSIFPFFQNNYSFNNGSLIKGVRFLFKFYKWSISLIPLQPFFHFKQKSNFLKKVWHRKFPLESTFLKFRNFSSIHLILEKIRNWNTNMVFFLNCRILKGLIRINKNRLKNIFLKVIKDVRLWCEIEKMLSIGIISVSTSCIYRNFDFQIFNSLSYFLFNIFLTEFDFYIFGLSYQFNHCFYLKSLRQNVNFFCERKSFKRNLLPIKLNSRRFNLCSFTYFFNKDKNFFNFYVNSTFKFQKNLNYVRYLDYFFLGFVSTKFFSLKFKNKIITFLIGNLFLKIENIILFSNLDKNIFFLGYNIRFSSKLLKYSSSSLIKKNLSILNKLFFRKLNFSKIFLNNFYVHLSDNFKKFFLLNQLNCLNLENKNIWMYFIQLEAVRSFSFSKNIFNRDLIRIFSFQNVSYFSNYSFNLFLDLLKKNLKFNLFNEVLPKINKFVFSVDLYAKFLFCDFIKKYFFLLQNIINYKKNRKLKLRFYFLGKNFFFKNYFFSKKDIFIVSDSFSDLFYKSSLLKNSIFFLAPIKRIYVKLKTLGFIHSIKRRPIGNIKYMFVEDVYLIQFFSSLIYFLLIWFKFCFNFVKLNVLLKFIKKSCFLTLSRKHNRSKFWSYQVYTDDLIFFRGLTIDNFLYSINNCIFSTRISFFSKYFPFYFDELFFLNF</sequence>
<dbReference type="AlphaFoldDB" id="A0A3G3LLT0"/>
<dbReference type="GeneID" id="38458598"/>
<keyword evidence="1" id="KW-0472">Membrane</keyword>
<dbReference type="GO" id="GO:0090615">
    <property type="term" value="P:mitochondrial mRNA processing"/>
    <property type="evidence" value="ECO:0007669"/>
    <property type="project" value="TreeGrafter"/>
</dbReference>
<reference evidence="2" key="1">
    <citation type="journal article" date="2018" name="Sci. Rep.">
        <title>Dynamic evolution of inverted repeats in Euglenophyta plastid genomes.</title>
        <authorList>
            <person name="Karnkowska A."/>
            <person name="Bennett M.S."/>
            <person name="Triemer R.E."/>
        </authorList>
    </citation>
    <scope>NUCLEOTIDE SEQUENCE</scope>
</reference>
<keyword evidence="1" id="KW-0812">Transmembrane</keyword>
<dbReference type="PANTHER" id="PTHR33642:SF4">
    <property type="entry name" value="COX1_OXI3 INTRON 1 PROTEIN-RELATED"/>
    <property type="match status" value="1"/>
</dbReference>
<dbReference type="GO" id="GO:0005739">
    <property type="term" value="C:mitochondrion"/>
    <property type="evidence" value="ECO:0007669"/>
    <property type="project" value="TreeGrafter"/>
</dbReference>
<protein>
    <submittedName>
        <fullName evidence="2">Maturase</fullName>
    </submittedName>
</protein>
<keyword evidence="2" id="KW-0934">Plastid</keyword>